<dbReference type="CTD" id="9946951"/>
<dbReference type="OrthoDB" id="5856413at2759"/>
<dbReference type="InParanoid" id="A0A1S0TRS2"/>
<dbReference type="KEGG" id="loa:LOAG_09516"/>
<name>A0A1S0TRS2_LOALO</name>
<evidence type="ECO:0000313" key="2">
    <source>
        <dbReference type="EMBL" id="EFO18983.2"/>
    </source>
</evidence>
<keyword evidence="1" id="KW-0472">Membrane</keyword>
<organism evidence="2">
    <name type="scientific">Loa loa</name>
    <name type="common">Eye worm</name>
    <name type="synonym">Filaria loa</name>
    <dbReference type="NCBI Taxonomy" id="7209"/>
    <lineage>
        <taxon>Eukaryota</taxon>
        <taxon>Metazoa</taxon>
        <taxon>Ecdysozoa</taxon>
        <taxon>Nematoda</taxon>
        <taxon>Chromadorea</taxon>
        <taxon>Rhabditida</taxon>
        <taxon>Spirurina</taxon>
        <taxon>Spiruromorpha</taxon>
        <taxon>Filarioidea</taxon>
        <taxon>Onchocercidae</taxon>
        <taxon>Loa</taxon>
    </lineage>
</organism>
<gene>
    <name evidence="2" type="ORF">LOAG_09516</name>
</gene>
<keyword evidence="1" id="KW-0812">Transmembrane</keyword>
<feature type="transmembrane region" description="Helical" evidence="1">
    <location>
        <begin position="29"/>
        <end position="49"/>
    </location>
</feature>
<proteinExistence type="predicted"/>
<evidence type="ECO:0000256" key="1">
    <source>
        <dbReference type="SAM" id="Phobius"/>
    </source>
</evidence>
<dbReference type="OMA" id="AGCENDF"/>
<accession>A0A1S0TRS2</accession>
<sequence>HACAYTTCIIAGCEHDFVKSNFKCILNIMIYYFYEMRVIIVIIITILALEPYRRATFSLFRAKKRIMKVKSIPT</sequence>
<protein>
    <submittedName>
        <fullName evidence="2">Uncharacterized protein</fullName>
    </submittedName>
</protein>
<dbReference type="EMBL" id="JH712517">
    <property type="protein sequence ID" value="EFO18983.2"/>
    <property type="molecule type" value="Genomic_DNA"/>
</dbReference>
<keyword evidence="1" id="KW-1133">Transmembrane helix</keyword>
<dbReference type="GeneID" id="9946951"/>
<dbReference type="AlphaFoldDB" id="A0A1S0TRS2"/>
<feature type="non-terminal residue" evidence="2">
    <location>
        <position position="1"/>
    </location>
</feature>
<reference evidence="2" key="1">
    <citation type="submission" date="2012-04" db="EMBL/GenBank/DDBJ databases">
        <title>The Genome Sequence of Loa loa.</title>
        <authorList>
            <consortium name="The Broad Institute Genome Sequencing Platform"/>
            <consortium name="Broad Institute Genome Sequencing Center for Infectious Disease"/>
            <person name="Nutman T.B."/>
            <person name="Fink D.L."/>
            <person name="Russ C."/>
            <person name="Young S."/>
            <person name="Zeng Q."/>
            <person name="Gargeya S."/>
            <person name="Alvarado L."/>
            <person name="Berlin A."/>
            <person name="Chapman S.B."/>
            <person name="Chen Z."/>
            <person name="Freedman E."/>
            <person name="Gellesch M."/>
            <person name="Goldberg J."/>
            <person name="Griggs A."/>
            <person name="Gujja S."/>
            <person name="Heilman E.R."/>
            <person name="Heiman D."/>
            <person name="Howarth C."/>
            <person name="Mehta T."/>
            <person name="Neiman D."/>
            <person name="Pearson M."/>
            <person name="Roberts A."/>
            <person name="Saif S."/>
            <person name="Shea T."/>
            <person name="Shenoy N."/>
            <person name="Sisk P."/>
            <person name="Stolte C."/>
            <person name="Sykes S."/>
            <person name="White J."/>
            <person name="Yandava C."/>
            <person name="Haas B."/>
            <person name="Henn M.R."/>
            <person name="Nusbaum C."/>
            <person name="Birren B."/>
        </authorList>
    </citation>
    <scope>NUCLEOTIDE SEQUENCE [LARGE SCALE GENOMIC DNA]</scope>
</reference>
<dbReference type="RefSeq" id="XP_003145088.2">
    <property type="nucleotide sequence ID" value="XM_003145040.2"/>
</dbReference>